<dbReference type="EC" id="1.7.1.13" evidence="5"/>
<dbReference type="PANTHER" id="PTHR34354">
    <property type="entry name" value="NADPH-DEPENDENT 7-CYANO-7-DEAZAGUANINE REDUCTASE"/>
    <property type="match status" value="1"/>
</dbReference>
<reference evidence="7 8" key="1">
    <citation type="submission" date="2016-09" db="EMBL/GenBank/DDBJ databases">
        <title>Alteromonas lipolytica, a new species isolated from sea water.</title>
        <authorList>
            <person name="Wu Y.-H."/>
            <person name="Cheng H."/>
            <person name="Xu X.-W."/>
        </authorList>
    </citation>
    <scope>NUCLEOTIDE SEQUENCE [LARGE SCALE GENOMIC DNA]</scope>
    <source>
        <strain evidence="7 8">JW12</strain>
    </source>
</reference>
<evidence type="ECO:0000313" key="7">
    <source>
        <dbReference type="EMBL" id="OFI34118.1"/>
    </source>
</evidence>
<dbReference type="OrthoDB" id="9789995at2"/>
<dbReference type="InterPro" id="IPR029500">
    <property type="entry name" value="QueF"/>
</dbReference>
<keyword evidence="3 5" id="KW-0521">NADP</keyword>
<dbReference type="Pfam" id="PF14819">
    <property type="entry name" value="QueF_N"/>
    <property type="match status" value="1"/>
</dbReference>
<evidence type="ECO:0000256" key="5">
    <source>
        <dbReference type="HAMAP-Rule" id="MF_00817"/>
    </source>
</evidence>
<evidence type="ECO:0000256" key="4">
    <source>
        <dbReference type="ARBA" id="ARBA00023002"/>
    </source>
</evidence>
<sequence length="281" mass="31334">MTTKQTATPSLPANLTLGQKVDYIEQYSPSLLQGVPRTLSRDQIGVSHPLPFDGIDIWNGYELSWLNPKGKPQVAILQCRVPINSANLIESKSFKLYLNSFNQSVFSGKDEITEVITRDLSACAEAPVEVQLFPASAFSQLNLGELSGTVIDDLDIEIHDYQPNPQLLKTTGGAATSETLVSHLLKSNCLITSQPDWASVQIHYEGEPIDHAGLLAYLISFRRHNEFHEQCIERIFCDVMAQCHPVKLAVYARYTRRGGLDINPMRSNCDFSVTNDRLARQ</sequence>
<dbReference type="Proteomes" id="UP000176037">
    <property type="component" value="Unassembled WGS sequence"/>
</dbReference>
<dbReference type="RefSeq" id="WP_070177046.1">
    <property type="nucleotide sequence ID" value="NZ_BMJR01000003.1"/>
</dbReference>
<feature type="active site" description="Proton donor" evidence="5">
    <location>
        <position position="196"/>
    </location>
</feature>
<gene>
    <name evidence="5" type="primary">queF</name>
    <name evidence="7" type="ORF">BFC17_21475</name>
</gene>
<evidence type="ECO:0000256" key="1">
    <source>
        <dbReference type="ARBA" id="ARBA00022490"/>
    </source>
</evidence>
<evidence type="ECO:0000313" key="8">
    <source>
        <dbReference type="Proteomes" id="UP000176037"/>
    </source>
</evidence>
<dbReference type="UniPathway" id="UPA00392"/>
<dbReference type="HAMAP" id="MF_00817">
    <property type="entry name" value="QueF_type2"/>
    <property type="match status" value="1"/>
</dbReference>
<dbReference type="InterPro" id="IPR016428">
    <property type="entry name" value="QueF_type2"/>
</dbReference>
<dbReference type="InterPro" id="IPR043133">
    <property type="entry name" value="GTP-CH-I_C/QueF"/>
</dbReference>
<dbReference type="PANTHER" id="PTHR34354:SF1">
    <property type="entry name" value="NADPH-DEPENDENT 7-CYANO-7-DEAZAGUANINE REDUCTASE"/>
    <property type="match status" value="1"/>
</dbReference>
<dbReference type="STRING" id="1856405.BFC17_21475"/>
<dbReference type="GO" id="GO:0008616">
    <property type="term" value="P:tRNA queuosine(34) biosynthetic process"/>
    <property type="evidence" value="ECO:0007669"/>
    <property type="project" value="UniProtKB-UniRule"/>
</dbReference>
<protein>
    <recommendedName>
        <fullName evidence="5">NADPH-dependent 7-cyano-7-deazaguanine reductase</fullName>
        <ecNumber evidence="5">1.7.1.13</ecNumber>
    </recommendedName>
    <alternativeName>
        <fullName evidence="5">7-cyano-7-carbaguanine reductase</fullName>
    </alternativeName>
    <alternativeName>
        <fullName evidence="5">NADPH-dependent nitrile oxidoreductase</fullName>
    </alternativeName>
    <alternativeName>
        <fullName evidence="5">PreQ(0) reductase</fullName>
    </alternativeName>
</protein>
<dbReference type="SUPFAM" id="SSF55620">
    <property type="entry name" value="Tetrahydrobiopterin biosynthesis enzymes-like"/>
    <property type="match status" value="1"/>
</dbReference>
<name>A0A1E8FEV0_9ALTE</name>
<dbReference type="AlphaFoldDB" id="A0A1E8FEV0"/>
<comment type="subunit">
    <text evidence="5">Homodimer.</text>
</comment>
<dbReference type="NCBIfam" id="TIGR03138">
    <property type="entry name" value="QueF"/>
    <property type="match status" value="1"/>
</dbReference>
<comment type="subcellular location">
    <subcellularLocation>
        <location evidence="5">Cytoplasm</location>
    </subcellularLocation>
</comment>
<proteinExistence type="inferred from homology"/>
<evidence type="ECO:0000259" key="6">
    <source>
        <dbReference type="Pfam" id="PF14819"/>
    </source>
</evidence>
<feature type="binding site" evidence="5">
    <location>
        <begin position="89"/>
        <end position="91"/>
    </location>
    <ligand>
        <name>substrate</name>
    </ligand>
</feature>
<accession>A0A1E8FEV0</accession>
<comment type="similarity">
    <text evidence="5">Belongs to the GTP cyclohydrolase I family. QueF type 2 subfamily.</text>
</comment>
<dbReference type="InterPro" id="IPR050084">
    <property type="entry name" value="NADPH_dep_7-cyano-7-deazaG_red"/>
</dbReference>
<organism evidence="7 8">
    <name type="scientific">Alteromonas lipolytica</name>
    <dbReference type="NCBI Taxonomy" id="1856405"/>
    <lineage>
        <taxon>Bacteria</taxon>
        <taxon>Pseudomonadati</taxon>
        <taxon>Pseudomonadota</taxon>
        <taxon>Gammaproteobacteria</taxon>
        <taxon>Alteromonadales</taxon>
        <taxon>Alteromonadaceae</taxon>
        <taxon>Alteromonas/Salinimonas group</taxon>
        <taxon>Alteromonas</taxon>
    </lineage>
</organism>
<evidence type="ECO:0000256" key="2">
    <source>
        <dbReference type="ARBA" id="ARBA00022785"/>
    </source>
</evidence>
<dbReference type="GO" id="GO:0033739">
    <property type="term" value="F:preQ1 synthase activity"/>
    <property type="evidence" value="ECO:0007669"/>
    <property type="project" value="UniProtKB-UniRule"/>
</dbReference>
<comment type="function">
    <text evidence="5">Catalyzes the NADPH-dependent reduction of 7-cyano-7-deazaguanine (preQ0) to 7-aminomethyl-7-deazaguanine (preQ1).</text>
</comment>
<dbReference type="GO" id="GO:0005737">
    <property type="term" value="C:cytoplasm"/>
    <property type="evidence" value="ECO:0007669"/>
    <property type="project" value="UniProtKB-SubCell"/>
</dbReference>
<dbReference type="EMBL" id="MJIC01000014">
    <property type="protein sequence ID" value="OFI34118.1"/>
    <property type="molecule type" value="Genomic_DNA"/>
</dbReference>
<dbReference type="Gene3D" id="3.30.1130.10">
    <property type="match status" value="2"/>
</dbReference>
<feature type="binding site" evidence="5">
    <location>
        <begin position="257"/>
        <end position="258"/>
    </location>
    <ligand>
        <name>NADPH</name>
        <dbReference type="ChEBI" id="CHEBI:57783"/>
    </ligand>
</feature>
<keyword evidence="4 5" id="KW-0560">Oxidoreductase</keyword>
<feature type="binding site" evidence="5">
    <location>
        <begin position="228"/>
        <end position="229"/>
    </location>
    <ligand>
        <name>substrate</name>
    </ligand>
</feature>
<dbReference type="PIRSF" id="PIRSF004750">
    <property type="entry name" value="Nitrile_oxidored_YqcD_prd"/>
    <property type="match status" value="1"/>
</dbReference>
<feature type="binding site" evidence="5">
    <location>
        <begin position="91"/>
        <end position="92"/>
    </location>
    <ligand>
        <name>NADPH</name>
        <dbReference type="ChEBI" id="CHEBI:57783"/>
    </ligand>
</feature>
<comment type="catalytic activity">
    <reaction evidence="5">
        <text>7-aminomethyl-7-carbaguanine + 2 NADP(+) = 7-cyano-7-carbaguanine + 2 NADPH + 3 H(+)</text>
        <dbReference type="Rhea" id="RHEA:13409"/>
        <dbReference type="ChEBI" id="CHEBI:15378"/>
        <dbReference type="ChEBI" id="CHEBI:45075"/>
        <dbReference type="ChEBI" id="CHEBI:57783"/>
        <dbReference type="ChEBI" id="CHEBI:58349"/>
        <dbReference type="ChEBI" id="CHEBI:58703"/>
        <dbReference type="EC" id="1.7.1.13"/>
    </reaction>
</comment>
<feature type="active site" description="Thioimide intermediate" evidence="5">
    <location>
        <position position="189"/>
    </location>
</feature>
<dbReference type="Pfam" id="PF14489">
    <property type="entry name" value="QueF"/>
    <property type="match status" value="1"/>
</dbReference>
<keyword evidence="8" id="KW-1185">Reference proteome</keyword>
<comment type="caution">
    <text evidence="7">The sequence shown here is derived from an EMBL/GenBank/DDBJ whole genome shotgun (WGS) entry which is preliminary data.</text>
</comment>
<keyword evidence="1 5" id="KW-0963">Cytoplasm</keyword>
<dbReference type="InterPro" id="IPR029139">
    <property type="entry name" value="QueF_N"/>
</dbReference>
<keyword evidence="2 5" id="KW-0671">Queuosine biosynthesis</keyword>
<feature type="domain" description="NADPH-dependent 7-cyano-7-deazaguanine reductase N-terminal" evidence="6">
    <location>
        <begin position="23"/>
        <end position="132"/>
    </location>
</feature>
<evidence type="ECO:0000256" key="3">
    <source>
        <dbReference type="ARBA" id="ARBA00022857"/>
    </source>
</evidence>
<comment type="pathway">
    <text evidence="5">tRNA modification; tRNA-queuosine biosynthesis.</text>
</comment>